<dbReference type="SUPFAM" id="SSF55781">
    <property type="entry name" value="GAF domain-like"/>
    <property type="match status" value="1"/>
</dbReference>
<evidence type="ECO:0000256" key="2">
    <source>
        <dbReference type="ARBA" id="ARBA00023125"/>
    </source>
</evidence>
<evidence type="ECO:0000313" key="7">
    <source>
        <dbReference type="EMBL" id="KAE8764172.1"/>
    </source>
</evidence>
<dbReference type="InterPro" id="IPR050707">
    <property type="entry name" value="HTH_MetabolicPath_Reg"/>
</dbReference>
<dbReference type="AlphaFoldDB" id="A0A7J5UP44"/>
<proteinExistence type="predicted"/>
<evidence type="ECO:0000259" key="6">
    <source>
        <dbReference type="PROSITE" id="PS51078"/>
    </source>
</evidence>
<dbReference type="InterPro" id="IPR005471">
    <property type="entry name" value="Tscrpt_reg_IclR_N"/>
</dbReference>
<dbReference type="GO" id="GO:0003700">
    <property type="term" value="F:DNA-binding transcription factor activity"/>
    <property type="evidence" value="ECO:0007669"/>
    <property type="project" value="TreeGrafter"/>
</dbReference>
<name>A0A7J5UP44_9MICO</name>
<dbReference type="Pfam" id="PF01614">
    <property type="entry name" value="IclR_C"/>
    <property type="match status" value="1"/>
</dbReference>
<keyword evidence="3" id="KW-0804">Transcription</keyword>
<dbReference type="Gene3D" id="1.10.10.10">
    <property type="entry name" value="Winged helix-like DNA-binding domain superfamily/Winged helix DNA-binding domain"/>
    <property type="match status" value="1"/>
</dbReference>
<dbReference type="InterPro" id="IPR036388">
    <property type="entry name" value="WH-like_DNA-bd_sf"/>
</dbReference>
<keyword evidence="2" id="KW-0238">DNA-binding</keyword>
<evidence type="ECO:0000259" key="5">
    <source>
        <dbReference type="PROSITE" id="PS51077"/>
    </source>
</evidence>
<evidence type="ECO:0000313" key="8">
    <source>
        <dbReference type="Proteomes" id="UP000451860"/>
    </source>
</evidence>
<evidence type="ECO:0000256" key="4">
    <source>
        <dbReference type="SAM" id="MobiDB-lite"/>
    </source>
</evidence>
<dbReference type="InterPro" id="IPR029016">
    <property type="entry name" value="GAF-like_dom_sf"/>
</dbReference>
<dbReference type="SMART" id="SM00346">
    <property type="entry name" value="HTH_ICLR"/>
    <property type="match status" value="1"/>
</dbReference>
<dbReference type="OrthoDB" id="7274111at2"/>
<dbReference type="InterPro" id="IPR014757">
    <property type="entry name" value="Tscrpt_reg_IclR_C"/>
</dbReference>
<protein>
    <submittedName>
        <fullName evidence="7">Helix-turn-helix domain-containing protein</fullName>
    </submittedName>
</protein>
<keyword evidence="8" id="KW-1185">Reference proteome</keyword>
<dbReference type="Proteomes" id="UP000451860">
    <property type="component" value="Unassembled WGS sequence"/>
</dbReference>
<dbReference type="Pfam" id="PF09339">
    <property type="entry name" value="HTH_IclR"/>
    <property type="match status" value="1"/>
</dbReference>
<comment type="caution">
    <text evidence="7">The sequence shown here is derived from an EMBL/GenBank/DDBJ whole genome shotgun (WGS) entry which is preliminary data.</text>
</comment>
<dbReference type="PANTHER" id="PTHR30136:SF24">
    <property type="entry name" value="HTH-TYPE TRANSCRIPTIONAL REPRESSOR ALLR"/>
    <property type="match status" value="1"/>
</dbReference>
<dbReference type="Gene3D" id="3.30.450.40">
    <property type="match status" value="1"/>
</dbReference>
<evidence type="ECO:0000256" key="1">
    <source>
        <dbReference type="ARBA" id="ARBA00023015"/>
    </source>
</evidence>
<dbReference type="PROSITE" id="PS51077">
    <property type="entry name" value="HTH_ICLR"/>
    <property type="match status" value="1"/>
</dbReference>
<dbReference type="PANTHER" id="PTHR30136">
    <property type="entry name" value="HELIX-TURN-HELIX TRANSCRIPTIONAL REGULATOR, ICLR FAMILY"/>
    <property type="match status" value="1"/>
</dbReference>
<sequence length="279" mass="29323">MPARKGTATPKGGAVAGATTEPAGLNGDGSAARSASVIANVFDVLRCFTVQEPLQGVTEIAAQVGLHKSSVSRILATLEREGIVERDDLSRKFRLGLGLLAVAGPLLADLDVRRVSLPMLRDLSAATGESAALVLWDGAEAVTVEQVPSAQNIKHTTPLGTRYASPLNASVQVFLAELPDDTARARIEDAAAQTGRGADELLARLHRTRERGFAVNYGDTFPEEVGISAPVRDHRGETVAAVLLAAPLYRVDDRRLEELGRACAHTAAQISARLGAVPA</sequence>
<organism evidence="7 8">
    <name type="scientific">Georgenia thermotolerans</name>
    <dbReference type="NCBI Taxonomy" id="527326"/>
    <lineage>
        <taxon>Bacteria</taxon>
        <taxon>Bacillati</taxon>
        <taxon>Actinomycetota</taxon>
        <taxon>Actinomycetes</taxon>
        <taxon>Micrococcales</taxon>
        <taxon>Bogoriellaceae</taxon>
        <taxon>Georgenia</taxon>
    </lineage>
</organism>
<dbReference type="PROSITE" id="PS51078">
    <property type="entry name" value="ICLR_ED"/>
    <property type="match status" value="1"/>
</dbReference>
<gene>
    <name evidence="7" type="ORF">GB883_10355</name>
</gene>
<feature type="domain" description="HTH iclR-type" evidence="5">
    <location>
        <begin position="35"/>
        <end position="97"/>
    </location>
</feature>
<evidence type="ECO:0000256" key="3">
    <source>
        <dbReference type="ARBA" id="ARBA00023163"/>
    </source>
</evidence>
<feature type="domain" description="IclR-ED" evidence="6">
    <location>
        <begin position="98"/>
        <end position="276"/>
    </location>
</feature>
<keyword evidence="1" id="KW-0805">Transcription regulation</keyword>
<dbReference type="GO" id="GO:0003677">
    <property type="term" value="F:DNA binding"/>
    <property type="evidence" value="ECO:0007669"/>
    <property type="project" value="UniProtKB-KW"/>
</dbReference>
<dbReference type="EMBL" id="WHJE01000041">
    <property type="protein sequence ID" value="KAE8764172.1"/>
    <property type="molecule type" value="Genomic_DNA"/>
</dbReference>
<dbReference type="InterPro" id="IPR036390">
    <property type="entry name" value="WH_DNA-bd_sf"/>
</dbReference>
<accession>A0A7J5UP44</accession>
<reference evidence="7 8" key="1">
    <citation type="submission" date="2019-10" db="EMBL/GenBank/DDBJ databases">
        <title>Georgenia wutianyii sp. nov. and Georgenia yuyongxinii sp. nov. isolated from plateau pika (Ochotona curzoniae) in the Qinghai-Tibet plateau of China.</title>
        <authorList>
            <person name="Tian Z."/>
        </authorList>
    </citation>
    <scope>NUCLEOTIDE SEQUENCE [LARGE SCALE GENOMIC DNA]</scope>
    <source>
        <strain evidence="7 8">DSM 21501</strain>
    </source>
</reference>
<dbReference type="GO" id="GO:0045892">
    <property type="term" value="P:negative regulation of DNA-templated transcription"/>
    <property type="evidence" value="ECO:0007669"/>
    <property type="project" value="TreeGrafter"/>
</dbReference>
<dbReference type="SUPFAM" id="SSF46785">
    <property type="entry name" value="Winged helix' DNA-binding domain"/>
    <property type="match status" value="1"/>
</dbReference>
<feature type="region of interest" description="Disordered" evidence="4">
    <location>
        <begin position="1"/>
        <end position="27"/>
    </location>
</feature>